<sequence>MQVTTLFVGSSFEPCLVNISKTLKSLPPPLHMSPLNTPDQLSRLICLLTLRAHLCGGQVVPRDQRSDWSRARHVTTSPALDLPRVKPHIEKETRLPQQKKSNSKQTLLLIKQNKLERYRQEEAGSTDTASYYPFGLYDCVLDILMVLGIRKCTRICLEEE</sequence>
<dbReference type="AlphaFoldDB" id="A0A7R9JVS7"/>
<gene>
    <name evidence="1" type="ORF">TGEB3V08_LOCUS3749</name>
</gene>
<evidence type="ECO:0000313" key="1">
    <source>
        <dbReference type="EMBL" id="CAD7589847.1"/>
    </source>
</evidence>
<organism evidence="1">
    <name type="scientific">Timema genevievae</name>
    <name type="common">Walking stick</name>
    <dbReference type="NCBI Taxonomy" id="629358"/>
    <lineage>
        <taxon>Eukaryota</taxon>
        <taxon>Metazoa</taxon>
        <taxon>Ecdysozoa</taxon>
        <taxon>Arthropoda</taxon>
        <taxon>Hexapoda</taxon>
        <taxon>Insecta</taxon>
        <taxon>Pterygota</taxon>
        <taxon>Neoptera</taxon>
        <taxon>Polyneoptera</taxon>
        <taxon>Phasmatodea</taxon>
        <taxon>Timematodea</taxon>
        <taxon>Timematoidea</taxon>
        <taxon>Timematidae</taxon>
        <taxon>Timema</taxon>
    </lineage>
</organism>
<dbReference type="EMBL" id="OE840211">
    <property type="protein sequence ID" value="CAD7589847.1"/>
    <property type="molecule type" value="Genomic_DNA"/>
</dbReference>
<protein>
    <submittedName>
        <fullName evidence="1">Uncharacterized protein</fullName>
    </submittedName>
</protein>
<reference evidence="1" key="1">
    <citation type="submission" date="2020-11" db="EMBL/GenBank/DDBJ databases">
        <authorList>
            <person name="Tran Van P."/>
        </authorList>
    </citation>
    <scope>NUCLEOTIDE SEQUENCE</scope>
</reference>
<proteinExistence type="predicted"/>
<accession>A0A7R9JVS7</accession>
<name>A0A7R9JVS7_TIMGE</name>